<comment type="caution">
    <text evidence="2">The sequence shown here is derived from an EMBL/GenBank/DDBJ whole genome shotgun (WGS) entry which is preliminary data.</text>
</comment>
<dbReference type="AlphaFoldDB" id="A0A7C9MHE5"/>
<proteinExistence type="predicted"/>
<keyword evidence="3" id="KW-1185">Reference proteome</keyword>
<dbReference type="InterPro" id="IPR059232">
    <property type="entry name" value="Porin_put"/>
</dbReference>
<protein>
    <submittedName>
        <fullName evidence="2">Outer membrane homotrimeric porin</fullName>
    </submittedName>
</protein>
<feature type="signal peptide" evidence="1">
    <location>
        <begin position="1"/>
        <end position="24"/>
    </location>
</feature>
<gene>
    <name evidence="2" type="ORF">GTA51_05280</name>
</gene>
<name>A0A7C9MHE5_9BACT</name>
<evidence type="ECO:0000256" key="1">
    <source>
        <dbReference type="SAM" id="SignalP"/>
    </source>
</evidence>
<dbReference type="EMBL" id="WVUD01000006">
    <property type="protein sequence ID" value="MYL82548.1"/>
    <property type="molecule type" value="Genomic_DNA"/>
</dbReference>
<dbReference type="NCBIfam" id="NF033939">
    <property type="entry name" value="DESULF_POR1"/>
    <property type="match status" value="1"/>
</dbReference>
<evidence type="ECO:0000313" key="3">
    <source>
        <dbReference type="Proteomes" id="UP000482487"/>
    </source>
</evidence>
<evidence type="ECO:0000313" key="2">
    <source>
        <dbReference type="EMBL" id="MYL82548.1"/>
    </source>
</evidence>
<feature type="chain" id="PRO_5028978354" evidence="1">
    <location>
        <begin position="25"/>
        <end position="476"/>
    </location>
</feature>
<accession>A0A7C9MHE5</accession>
<dbReference type="Proteomes" id="UP000482487">
    <property type="component" value="Unassembled WGS sequence"/>
</dbReference>
<dbReference type="RefSeq" id="WP_160959295.1">
    <property type="nucleotide sequence ID" value="NZ_WVUD01000006.1"/>
</dbReference>
<dbReference type="OrthoDB" id="5443268at2"/>
<reference evidence="2 3" key="1">
    <citation type="submission" date="2020-01" db="EMBL/GenBank/DDBJ databases">
        <title>Genome sequence of Desulfovibrio aerotolerans DSM 16695(T).</title>
        <authorList>
            <person name="Karnachuk O."/>
            <person name="Avakyan M."/>
            <person name="Mardanov A."/>
            <person name="Kadnikov V."/>
            <person name="Ravin N."/>
        </authorList>
    </citation>
    <scope>NUCLEOTIDE SEQUENCE [LARGE SCALE GENOMIC DNA]</scope>
    <source>
        <strain evidence="2 3">DSM 16695</strain>
    </source>
</reference>
<sequence>MIRMVLSIVGILLASLAVCTTATATSVKLYGDFRVQGTFFSNQNYTGQSTDGSQTADTFDIWQRLRLHMDLAAGDHLAFRLGLRVQNQTWGTNYLTAANPVPAVQPYQCYLQLTVPDTKVTVTAGYQPLSLPHSTIFYDSVVLSTDSGNSDAAAMVVSGPIMAETLSGTVGFSRLVDTNRTYDTTTTQVGDEFDLAFASLNLTVPGLAVTPWGAVGVLGKDADLPSGMSQNMVSAGSFLTPTGYHNNQNAAVWAGATLTANALDPIRISADVAYGNAGFADASRNHRQGWFADLALEYTGLTWVTPQLMGWYGAGEDASLANGSERLPYIVTTWGPTGSFLFSANQDLTNASMNTNPQGSMGLTLNFNAIGLLPRLTSLVAFSVATGTNSPAGLRQAMAVSGGPGNYVTMGQDLAQGESALSVASEHTYAINEALKLVLETGWAKGQGFRKSIWGQHMADKAGNAWQGAVGLIYTF</sequence>
<keyword evidence="1" id="KW-0732">Signal</keyword>
<organism evidence="2 3">
    <name type="scientific">Solidesulfovibrio aerotolerans</name>
    <dbReference type="NCBI Taxonomy" id="295255"/>
    <lineage>
        <taxon>Bacteria</taxon>
        <taxon>Pseudomonadati</taxon>
        <taxon>Thermodesulfobacteriota</taxon>
        <taxon>Desulfovibrionia</taxon>
        <taxon>Desulfovibrionales</taxon>
        <taxon>Desulfovibrionaceae</taxon>
        <taxon>Solidesulfovibrio</taxon>
    </lineage>
</organism>